<comment type="caution">
    <text evidence="3">The sequence shown here is derived from an EMBL/GenBank/DDBJ whole genome shotgun (WGS) entry which is preliminary data.</text>
</comment>
<dbReference type="SUPFAM" id="SSF53756">
    <property type="entry name" value="UDP-Glycosyltransferase/glycogen phosphorylase"/>
    <property type="match status" value="1"/>
</dbReference>
<dbReference type="InterPro" id="IPR002201">
    <property type="entry name" value="Glyco_trans_9"/>
</dbReference>
<proteinExistence type="predicted"/>
<dbReference type="PANTHER" id="PTHR30160:SF15">
    <property type="entry name" value="GLYCOSYLTRANSFERASE HI_0523-RELATED"/>
    <property type="match status" value="1"/>
</dbReference>
<dbReference type="Proteomes" id="UP000634134">
    <property type="component" value="Unassembled WGS sequence"/>
</dbReference>
<dbReference type="EMBL" id="JACYGY010000002">
    <property type="protein sequence ID" value="MBE9466298.1"/>
    <property type="molecule type" value="Genomic_DNA"/>
</dbReference>
<accession>A0ABR9WLA8</accession>
<dbReference type="Gene3D" id="3.40.50.2000">
    <property type="entry name" value="Glycogen Phosphorylase B"/>
    <property type="match status" value="2"/>
</dbReference>
<dbReference type="InterPro" id="IPR051199">
    <property type="entry name" value="LPS_LOS_Heptosyltrfase"/>
</dbReference>
<evidence type="ECO:0000313" key="4">
    <source>
        <dbReference type="Proteomes" id="UP000634134"/>
    </source>
</evidence>
<name>A0ABR9WLA8_9BACT</name>
<dbReference type="RefSeq" id="WP_194124530.1">
    <property type="nucleotide sequence ID" value="NZ_JACYGY010000002.1"/>
</dbReference>
<reference evidence="4" key="1">
    <citation type="submission" date="2023-07" db="EMBL/GenBank/DDBJ databases">
        <title>Dyadobacter sp. nov 'subterranea' isolated from contaminted grondwater.</title>
        <authorList>
            <person name="Szabo I."/>
            <person name="Al-Omari J."/>
            <person name="Szerdahelyi S.G."/>
            <person name="Rado J."/>
        </authorList>
    </citation>
    <scope>NUCLEOTIDE SEQUENCE [LARGE SCALE GENOMIC DNA]</scope>
    <source>
        <strain evidence="4">UP-52</strain>
    </source>
</reference>
<dbReference type="Pfam" id="PF01075">
    <property type="entry name" value="Glyco_transf_9"/>
    <property type="match status" value="1"/>
</dbReference>
<dbReference type="PANTHER" id="PTHR30160">
    <property type="entry name" value="TETRAACYLDISACCHARIDE 4'-KINASE-RELATED"/>
    <property type="match status" value="1"/>
</dbReference>
<evidence type="ECO:0000256" key="2">
    <source>
        <dbReference type="ARBA" id="ARBA00022679"/>
    </source>
</evidence>
<evidence type="ECO:0000256" key="1">
    <source>
        <dbReference type="ARBA" id="ARBA00022676"/>
    </source>
</evidence>
<dbReference type="CDD" id="cd03789">
    <property type="entry name" value="GT9_LPS_heptosyltransferase"/>
    <property type="match status" value="1"/>
</dbReference>
<keyword evidence="4" id="KW-1185">Reference proteome</keyword>
<gene>
    <name evidence="3" type="ORF">IEE83_30895</name>
</gene>
<protein>
    <submittedName>
        <fullName evidence="3">Glycosyltransferase family 9 protein</fullName>
    </submittedName>
</protein>
<keyword evidence="1" id="KW-0328">Glycosyltransferase</keyword>
<organism evidence="3 4">
    <name type="scientific">Dyadobacter subterraneus</name>
    <dbReference type="NCBI Taxonomy" id="2773304"/>
    <lineage>
        <taxon>Bacteria</taxon>
        <taxon>Pseudomonadati</taxon>
        <taxon>Bacteroidota</taxon>
        <taxon>Cytophagia</taxon>
        <taxon>Cytophagales</taxon>
        <taxon>Spirosomataceae</taxon>
        <taxon>Dyadobacter</taxon>
    </lineage>
</organism>
<sequence length="324" mass="36610">MHILVTRVDAIGDVVLTLPLCGYIKQTFPGSKVAILARKYTKPVVDASDAVDTFIDYDEVFAMPKKEQTAFIKAFRFDAILHLITQPDLANLGKDAGIRKRVGTISRPYHWVTCNRLVWLRRKVSDDHEANLHFRLLRPLGGGKAPDKLWEYYHLKNFAALPDEFSALLKTDKFNIILHPKSNGNALEWKLDRFSELIDLLDPELFRVYITGSEKEHLELKSWLETLPKHVVDLTGKLPLDQLISFIHDADGLVAGSTGPMHLAAATGINTLGLFPKNRPKHAGRWGPIGRRASFIQTTTEDLDSISAEEVLQEIKKWEKITDN</sequence>
<keyword evidence="2" id="KW-0808">Transferase</keyword>
<evidence type="ECO:0000313" key="3">
    <source>
        <dbReference type="EMBL" id="MBE9466298.1"/>
    </source>
</evidence>